<accession>A0AAW3JPP6</accession>
<sequence>MKSKTTKKLAMAGVFTALAVVGSMLSVPVASSKCAPVQHMINILSAVLLGPGYSVGIAFVASLLRNILGLGSFLAFPGSMVGALCCGLVYKFSKKVLPTCVAEAFGTGVLGGIAAYPVAKYAMGLQDIGMFVYVVPFLISTVAGSILAFVLVTALKKSGVTEFFE</sequence>
<dbReference type="Gene3D" id="1.10.1760.20">
    <property type="match status" value="1"/>
</dbReference>
<gene>
    <name evidence="2" type="ORF">APZ18_08805</name>
</gene>
<feature type="transmembrane region" description="Helical" evidence="1">
    <location>
        <begin position="96"/>
        <end position="119"/>
    </location>
</feature>
<keyword evidence="1" id="KW-1133">Transmembrane helix</keyword>
<reference evidence="2 3" key="1">
    <citation type="submission" date="2015-10" db="EMBL/GenBank/DDBJ databases">
        <title>Butyribacter intestini gen. nov., sp. nov., a butyric acid-producing bacterium of the family Lachnospiraceae isolated from the human faeces.</title>
        <authorList>
            <person name="Zou Y."/>
            <person name="Xue W."/>
            <person name="Luo G."/>
            <person name="Lv M."/>
        </authorList>
    </citation>
    <scope>NUCLEOTIDE SEQUENCE [LARGE SCALE GENOMIC DNA]</scope>
    <source>
        <strain evidence="2 3">TF01-11</strain>
    </source>
</reference>
<keyword evidence="1" id="KW-0472">Membrane</keyword>
<feature type="transmembrane region" description="Helical" evidence="1">
    <location>
        <begin position="42"/>
        <end position="60"/>
    </location>
</feature>
<evidence type="ECO:0000256" key="1">
    <source>
        <dbReference type="SAM" id="Phobius"/>
    </source>
</evidence>
<dbReference type="InterPro" id="IPR012652">
    <property type="entry name" value="ThiW"/>
</dbReference>
<dbReference type="RefSeq" id="WP_055943964.1">
    <property type="nucleotide sequence ID" value="NZ_DBGDCA010000385.1"/>
</dbReference>
<feature type="transmembrane region" description="Helical" evidence="1">
    <location>
        <begin position="67"/>
        <end position="90"/>
    </location>
</feature>
<dbReference type="PIRSF" id="PIRSF024534">
    <property type="entry name" value="ThiW"/>
    <property type="match status" value="1"/>
</dbReference>
<evidence type="ECO:0000313" key="3">
    <source>
        <dbReference type="Proteomes" id="UP000050833"/>
    </source>
</evidence>
<dbReference type="EMBL" id="LLKB01000005">
    <property type="protein sequence ID" value="KQC84818.1"/>
    <property type="molecule type" value="Genomic_DNA"/>
</dbReference>
<protein>
    <submittedName>
        <fullName evidence="2">Energy coupling factor transporter S component ThiW</fullName>
    </submittedName>
</protein>
<dbReference type="NCBIfam" id="TIGR02359">
    <property type="entry name" value="thiW"/>
    <property type="match status" value="1"/>
</dbReference>
<evidence type="ECO:0000313" key="2">
    <source>
        <dbReference type="EMBL" id="KQC84818.1"/>
    </source>
</evidence>
<keyword evidence="1" id="KW-0812">Transmembrane</keyword>
<dbReference type="AlphaFoldDB" id="A0AAW3JPP6"/>
<name>A0AAW3JPP6_9FIRM</name>
<comment type="caution">
    <text evidence="2">The sequence shown here is derived from an EMBL/GenBank/DDBJ whole genome shotgun (WGS) entry which is preliminary data.</text>
</comment>
<dbReference type="Proteomes" id="UP000050833">
    <property type="component" value="Unassembled WGS sequence"/>
</dbReference>
<proteinExistence type="predicted"/>
<dbReference type="Pfam" id="PF09512">
    <property type="entry name" value="ThiW"/>
    <property type="match status" value="1"/>
</dbReference>
<organism evidence="2 3">
    <name type="scientific">Butyribacter intestini</name>
    <dbReference type="NCBI Taxonomy" id="1703332"/>
    <lineage>
        <taxon>Bacteria</taxon>
        <taxon>Bacillati</taxon>
        <taxon>Bacillota</taxon>
        <taxon>Clostridia</taxon>
        <taxon>Lachnospirales</taxon>
        <taxon>Lachnospiraceae</taxon>
        <taxon>Butyribacter</taxon>
    </lineage>
</organism>
<keyword evidence="3" id="KW-1185">Reference proteome</keyword>
<feature type="transmembrane region" description="Helical" evidence="1">
    <location>
        <begin position="131"/>
        <end position="155"/>
    </location>
</feature>